<gene>
    <name evidence="2" type="ORF">NCTC12905_00042</name>
</gene>
<accession>A0A3S4YTP3</accession>
<reference evidence="2 3" key="1">
    <citation type="submission" date="2018-12" db="EMBL/GenBank/DDBJ databases">
        <authorList>
            <consortium name="Pathogen Informatics"/>
        </authorList>
    </citation>
    <scope>NUCLEOTIDE SEQUENCE [LARGE SCALE GENOMIC DNA]</scope>
    <source>
        <strain evidence="2 3">NCTC12905</strain>
    </source>
</reference>
<dbReference type="AlphaFoldDB" id="A0A3S4YTP3"/>
<dbReference type="Proteomes" id="UP000274201">
    <property type="component" value="Chromosome"/>
</dbReference>
<evidence type="ECO:0000256" key="1">
    <source>
        <dbReference type="SAM" id="Phobius"/>
    </source>
</evidence>
<keyword evidence="1" id="KW-0472">Membrane</keyword>
<evidence type="ECO:0000313" key="3">
    <source>
        <dbReference type="Proteomes" id="UP000274201"/>
    </source>
</evidence>
<proteinExistence type="predicted"/>
<name>A0A3S4YTP3_BARVI</name>
<organism evidence="2 3">
    <name type="scientific">Bartonella vinsonii</name>
    <name type="common">Rochalimaea vinsonii</name>
    <dbReference type="NCBI Taxonomy" id="33047"/>
    <lineage>
        <taxon>Bacteria</taxon>
        <taxon>Pseudomonadati</taxon>
        <taxon>Pseudomonadota</taxon>
        <taxon>Alphaproteobacteria</taxon>
        <taxon>Hyphomicrobiales</taxon>
        <taxon>Bartonellaceae</taxon>
        <taxon>Bartonella</taxon>
    </lineage>
</organism>
<feature type="transmembrane region" description="Helical" evidence="1">
    <location>
        <begin position="32"/>
        <end position="60"/>
    </location>
</feature>
<sequence>MLAPFQRIFLQFSPQNMIAQASLEGSPLPRSIAFYFLSVLALPLERLTAFVVFFALCVFFSTP</sequence>
<keyword evidence="1" id="KW-0812">Transmembrane</keyword>
<dbReference type="EMBL" id="LR134529">
    <property type="protein sequence ID" value="VEJ44406.1"/>
    <property type="molecule type" value="Genomic_DNA"/>
</dbReference>
<protein>
    <submittedName>
        <fullName evidence="2">Uncharacterized protein</fullName>
    </submittedName>
</protein>
<evidence type="ECO:0000313" key="2">
    <source>
        <dbReference type="EMBL" id="VEJ44406.1"/>
    </source>
</evidence>
<keyword evidence="1" id="KW-1133">Transmembrane helix</keyword>